<dbReference type="Proteomes" id="UP000204584">
    <property type="component" value="Segment"/>
</dbReference>
<accession>S4W4D2</accession>
<dbReference type="InterPro" id="IPR036047">
    <property type="entry name" value="F-box-like_dom_sf"/>
</dbReference>
<dbReference type="InterPro" id="IPR036770">
    <property type="entry name" value="Ankyrin_rpt-contain_sf"/>
</dbReference>
<dbReference type="GeneID" id="16606987"/>
<dbReference type="SUPFAM" id="SSF48403">
    <property type="entry name" value="Ankyrin repeat"/>
    <property type="match status" value="2"/>
</dbReference>
<evidence type="ECO:0000313" key="2">
    <source>
        <dbReference type="Proteomes" id="UP000204584"/>
    </source>
</evidence>
<organism evidence="1 2">
    <name type="scientific">Pandoravirus salinus</name>
    <dbReference type="NCBI Taxonomy" id="1349410"/>
    <lineage>
        <taxon>Viruses</taxon>
        <taxon>Pandoravirus</taxon>
    </lineage>
</organism>
<dbReference type="RefSeq" id="YP_008438274.1">
    <property type="nucleotide sequence ID" value="NC_022098.1"/>
</dbReference>
<dbReference type="SUPFAM" id="SSF81383">
    <property type="entry name" value="F-box domain"/>
    <property type="match status" value="1"/>
</dbReference>
<dbReference type="PANTHER" id="PTHR46586:SF3">
    <property type="entry name" value="ANKYRIN REPEAT-CONTAINING PROTEIN"/>
    <property type="match status" value="1"/>
</dbReference>
<gene>
    <name evidence="1" type="ORF">psal_cds_1020</name>
</gene>
<reference evidence="1 2" key="1">
    <citation type="journal article" date="2013" name="Science">
        <title>Pandoraviruses: amoeba viruses with genomes up to 2.5 Mb reaching that of parasitic eukaryotes.</title>
        <authorList>
            <person name="Philippe N."/>
            <person name="Legendre M."/>
            <person name="Doutre G."/>
            <person name="Coute Y."/>
            <person name="Poirot O."/>
            <person name="Lescot M."/>
            <person name="Arslan D."/>
            <person name="Seltzer V."/>
            <person name="Bertaux L."/>
            <person name="Bruley C."/>
            <person name="Garin J."/>
            <person name="Claverie J.M."/>
            <person name="Abergel C."/>
        </authorList>
    </citation>
    <scope>NUCLEOTIDE SEQUENCE [LARGE SCALE GENOMIC DNA]</scope>
</reference>
<keyword evidence="2" id="KW-1185">Reference proteome</keyword>
<dbReference type="InterPro" id="IPR052050">
    <property type="entry name" value="SecEffector_AnkRepeat"/>
</dbReference>
<name>S4W4D2_9VIRU</name>
<proteinExistence type="predicted"/>
<dbReference type="EMBL" id="KC977571">
    <property type="protein sequence ID" value="AGO85200.1"/>
    <property type="molecule type" value="Genomic_DNA"/>
</dbReference>
<dbReference type="Gene3D" id="1.20.1280.50">
    <property type="match status" value="1"/>
</dbReference>
<sequence length="510" mass="56430">MNDLPNELLVTIFSFLPCVVAGMAPRAVDKRWRRILDDIHPSKRQPCVSGVDLRNASTWCKAAAAAGHLACLRHAHRAGHIWGRATCAAAAANGHKDCLVYARENGCNWDRRTCIEAAKNGHLACLDYALRRQPPRDKTNTHVCTAAAAGGHADILEYLRNLGYPWDERTFAAAVAQDHVDTVAFLWSRGCPSTPKAKTIAASRGHAGCLRFLHDKEGYRDEDRDAMPHAIAAGHGDCVTFLRKNGYTCDDPGLTVALCARRRRREHGRSRQSLPRACPRPDSPMEPGLADVLVESAARRSLSSWKRISICYDAASVGYVPVLRLMAILYPKDRSHHVCKVAALDGHLETLRYACSQGWPFAPSMKFNAKVAAMGHLDVVRYIYKEGWCSDKRACQAAAANGHVAVFAYLRFWPPNDRLPRCEWDPVACMQAAASGGRLGILRYIHDEERFPWPLDLCQRAAAGGHLDCLRYLCENGSPYDAKTYAAAAERQRHACLAYLDRIGCPKPPT</sequence>
<dbReference type="KEGG" id="vg:16606987"/>
<evidence type="ECO:0000313" key="1">
    <source>
        <dbReference type="EMBL" id="AGO85200.1"/>
    </source>
</evidence>
<dbReference type="PANTHER" id="PTHR46586">
    <property type="entry name" value="ANKYRIN REPEAT-CONTAINING PROTEIN"/>
    <property type="match status" value="1"/>
</dbReference>
<dbReference type="Gene3D" id="1.25.40.20">
    <property type="entry name" value="Ankyrin repeat-containing domain"/>
    <property type="match status" value="2"/>
</dbReference>
<protein>
    <submittedName>
        <fullName evidence="1">Ankyrin repeat domain containing protein</fullName>
    </submittedName>
</protein>